<dbReference type="Proteomes" id="UP000053989">
    <property type="component" value="Unassembled WGS sequence"/>
</dbReference>
<organism evidence="1 2">
    <name type="scientific">Scleroderma citrinum Foug A</name>
    <dbReference type="NCBI Taxonomy" id="1036808"/>
    <lineage>
        <taxon>Eukaryota</taxon>
        <taxon>Fungi</taxon>
        <taxon>Dikarya</taxon>
        <taxon>Basidiomycota</taxon>
        <taxon>Agaricomycotina</taxon>
        <taxon>Agaricomycetes</taxon>
        <taxon>Agaricomycetidae</taxon>
        <taxon>Boletales</taxon>
        <taxon>Sclerodermatineae</taxon>
        <taxon>Sclerodermataceae</taxon>
        <taxon>Scleroderma</taxon>
    </lineage>
</organism>
<dbReference type="InterPro" id="IPR041078">
    <property type="entry name" value="Plavaka"/>
</dbReference>
<keyword evidence="2" id="KW-1185">Reference proteome</keyword>
<protein>
    <submittedName>
        <fullName evidence="1">Uncharacterized protein</fullName>
    </submittedName>
</protein>
<evidence type="ECO:0000313" key="2">
    <source>
        <dbReference type="Proteomes" id="UP000053989"/>
    </source>
</evidence>
<name>A0A0C3EPT9_9AGAM</name>
<accession>A0A0C3EPT9</accession>
<dbReference type="AlphaFoldDB" id="A0A0C3EPT9"/>
<dbReference type="EMBL" id="KN822005">
    <property type="protein sequence ID" value="KIM69876.1"/>
    <property type="molecule type" value="Genomic_DNA"/>
</dbReference>
<dbReference type="OrthoDB" id="3252362at2759"/>
<sequence>IHLSITPDIFHQLYQGMIKHMVTWCASFMDDAELDHCVHMLPPCFGLCHFKGGWSRLSQISGKERKDMVSILLGCLVGKVPSEVLVCYRALLDFIYIVQYPTHDDKSLQYLEDALT</sequence>
<proteinExistence type="predicted"/>
<dbReference type="Pfam" id="PF18759">
    <property type="entry name" value="Plavaka"/>
    <property type="match status" value="1"/>
</dbReference>
<feature type="non-terminal residue" evidence="1">
    <location>
        <position position="116"/>
    </location>
</feature>
<evidence type="ECO:0000313" key="1">
    <source>
        <dbReference type="EMBL" id="KIM69876.1"/>
    </source>
</evidence>
<dbReference type="InParanoid" id="A0A0C3EPT9"/>
<reference evidence="2" key="2">
    <citation type="submission" date="2015-01" db="EMBL/GenBank/DDBJ databases">
        <title>Evolutionary Origins and Diversification of the Mycorrhizal Mutualists.</title>
        <authorList>
            <consortium name="DOE Joint Genome Institute"/>
            <consortium name="Mycorrhizal Genomics Consortium"/>
            <person name="Kohler A."/>
            <person name="Kuo A."/>
            <person name="Nagy L.G."/>
            <person name="Floudas D."/>
            <person name="Copeland A."/>
            <person name="Barry K.W."/>
            <person name="Cichocki N."/>
            <person name="Veneault-Fourrey C."/>
            <person name="LaButti K."/>
            <person name="Lindquist E.A."/>
            <person name="Lipzen A."/>
            <person name="Lundell T."/>
            <person name="Morin E."/>
            <person name="Murat C."/>
            <person name="Riley R."/>
            <person name="Ohm R."/>
            <person name="Sun H."/>
            <person name="Tunlid A."/>
            <person name="Henrissat B."/>
            <person name="Grigoriev I.V."/>
            <person name="Hibbett D.S."/>
            <person name="Martin F."/>
        </authorList>
    </citation>
    <scope>NUCLEOTIDE SEQUENCE [LARGE SCALE GENOMIC DNA]</scope>
    <source>
        <strain evidence="2">Foug A</strain>
    </source>
</reference>
<reference evidence="1 2" key="1">
    <citation type="submission" date="2014-04" db="EMBL/GenBank/DDBJ databases">
        <authorList>
            <consortium name="DOE Joint Genome Institute"/>
            <person name="Kuo A."/>
            <person name="Kohler A."/>
            <person name="Nagy L.G."/>
            <person name="Floudas D."/>
            <person name="Copeland A."/>
            <person name="Barry K.W."/>
            <person name="Cichocki N."/>
            <person name="Veneault-Fourrey C."/>
            <person name="LaButti K."/>
            <person name="Lindquist E.A."/>
            <person name="Lipzen A."/>
            <person name="Lundell T."/>
            <person name="Morin E."/>
            <person name="Murat C."/>
            <person name="Sun H."/>
            <person name="Tunlid A."/>
            <person name="Henrissat B."/>
            <person name="Grigoriev I.V."/>
            <person name="Hibbett D.S."/>
            <person name="Martin F."/>
            <person name="Nordberg H.P."/>
            <person name="Cantor M.N."/>
            <person name="Hua S.X."/>
        </authorList>
    </citation>
    <scope>NUCLEOTIDE SEQUENCE [LARGE SCALE GENOMIC DNA]</scope>
    <source>
        <strain evidence="1 2">Foug A</strain>
    </source>
</reference>
<feature type="non-terminal residue" evidence="1">
    <location>
        <position position="1"/>
    </location>
</feature>
<dbReference type="HOGENOM" id="CLU_006344_12_3_1"/>
<gene>
    <name evidence="1" type="ORF">SCLCIDRAFT_87524</name>
</gene>